<evidence type="ECO:0000259" key="4">
    <source>
        <dbReference type="Pfam" id="PF07589"/>
    </source>
</evidence>
<keyword evidence="3" id="KW-0325">Glycoprotein</keyword>
<dbReference type="GO" id="GO:0006979">
    <property type="term" value="P:response to oxidative stress"/>
    <property type="evidence" value="ECO:0007669"/>
    <property type="project" value="InterPro"/>
</dbReference>
<evidence type="ECO:0000256" key="2">
    <source>
        <dbReference type="ARBA" id="ARBA00022525"/>
    </source>
</evidence>
<dbReference type="RefSeq" id="WP_254009867.1">
    <property type="nucleotide sequence ID" value="NZ_JAMZMM010000005.1"/>
</dbReference>
<evidence type="ECO:0000256" key="3">
    <source>
        <dbReference type="ARBA" id="ARBA00023180"/>
    </source>
</evidence>
<keyword evidence="6" id="KW-1185">Reference proteome</keyword>
<comment type="subcellular location">
    <subcellularLocation>
        <location evidence="1">Secreted</location>
    </subcellularLocation>
</comment>
<comment type="caution">
    <text evidence="5">The sequence shown here is derived from an EMBL/GenBank/DDBJ whole genome shotgun (WGS) entry which is preliminary data.</text>
</comment>
<sequence>MDLWMGGIAEDPVNGGSVGELFNTIISDRFRRARDGDRFFYLNDSDLLSLAPDIDTTRLSDIIRRNSTITNIQDNAFIAKEAPEPSAAFSLFALGVLGGGLRLLRKGEKL</sequence>
<dbReference type="GO" id="GO:0004601">
    <property type="term" value="F:peroxidase activity"/>
    <property type="evidence" value="ECO:0007669"/>
    <property type="project" value="InterPro"/>
</dbReference>
<dbReference type="InterPro" id="IPR037120">
    <property type="entry name" value="Haem_peroxidase_sf_animal"/>
</dbReference>
<dbReference type="AlphaFoldDB" id="A0AAE3KKG4"/>
<reference evidence="5" key="1">
    <citation type="submission" date="2022-06" db="EMBL/GenBank/DDBJ databases">
        <title>New cyanobacteria of genus Symplocastrum in benthos of Lake Baikal.</title>
        <authorList>
            <person name="Sorokovikova E."/>
            <person name="Tikhonova I."/>
            <person name="Krasnopeev A."/>
            <person name="Evseev P."/>
            <person name="Gladkikh A."/>
            <person name="Belykh O."/>
        </authorList>
    </citation>
    <scope>NUCLEOTIDE SEQUENCE</scope>
    <source>
        <strain evidence="5">BBK-W-15</strain>
    </source>
</reference>
<dbReference type="PANTHER" id="PTHR11475">
    <property type="entry name" value="OXIDASE/PEROXIDASE"/>
    <property type="match status" value="1"/>
</dbReference>
<evidence type="ECO:0000313" key="5">
    <source>
        <dbReference type="EMBL" id="MCP2727049.1"/>
    </source>
</evidence>
<gene>
    <name evidence="5" type="ORF">NJ959_00980</name>
</gene>
<dbReference type="InterPro" id="IPR013424">
    <property type="entry name" value="Ice-binding_C"/>
</dbReference>
<name>A0AAE3KKG4_9CYAN</name>
<evidence type="ECO:0000256" key="1">
    <source>
        <dbReference type="ARBA" id="ARBA00004613"/>
    </source>
</evidence>
<dbReference type="InterPro" id="IPR010255">
    <property type="entry name" value="Haem_peroxidase_sf"/>
</dbReference>
<dbReference type="PROSITE" id="PS50292">
    <property type="entry name" value="PEROXIDASE_3"/>
    <property type="match status" value="1"/>
</dbReference>
<dbReference type="Pfam" id="PF07589">
    <property type="entry name" value="PEP-CTERM"/>
    <property type="match status" value="1"/>
</dbReference>
<proteinExistence type="predicted"/>
<dbReference type="Gene3D" id="1.10.640.10">
    <property type="entry name" value="Haem peroxidase domain superfamily, animal type"/>
    <property type="match status" value="1"/>
</dbReference>
<dbReference type="Proteomes" id="UP001204953">
    <property type="component" value="Unassembled WGS sequence"/>
</dbReference>
<evidence type="ECO:0000313" key="6">
    <source>
        <dbReference type="Proteomes" id="UP001204953"/>
    </source>
</evidence>
<dbReference type="SUPFAM" id="SSF48113">
    <property type="entry name" value="Heme-dependent peroxidases"/>
    <property type="match status" value="1"/>
</dbReference>
<organism evidence="5 6">
    <name type="scientific">Limnofasciculus baicalensis BBK-W-15</name>
    <dbReference type="NCBI Taxonomy" id="2699891"/>
    <lineage>
        <taxon>Bacteria</taxon>
        <taxon>Bacillati</taxon>
        <taxon>Cyanobacteriota</taxon>
        <taxon>Cyanophyceae</taxon>
        <taxon>Coleofasciculales</taxon>
        <taxon>Coleofasciculaceae</taxon>
        <taxon>Limnofasciculus</taxon>
        <taxon>Limnofasciculus baicalensis</taxon>
    </lineage>
</organism>
<dbReference type="GO" id="GO:0005576">
    <property type="term" value="C:extracellular region"/>
    <property type="evidence" value="ECO:0007669"/>
    <property type="project" value="UniProtKB-SubCell"/>
</dbReference>
<dbReference type="InterPro" id="IPR019791">
    <property type="entry name" value="Haem_peroxidase_animal"/>
</dbReference>
<protein>
    <recommendedName>
        <fullName evidence="4">Ice-binding protein C-terminal domain-containing protein</fullName>
    </recommendedName>
</protein>
<keyword evidence="2" id="KW-0964">Secreted</keyword>
<dbReference type="EMBL" id="JAMZMM010000005">
    <property type="protein sequence ID" value="MCP2727049.1"/>
    <property type="molecule type" value="Genomic_DNA"/>
</dbReference>
<feature type="domain" description="Ice-binding protein C-terminal" evidence="4">
    <location>
        <begin position="82"/>
        <end position="106"/>
    </location>
</feature>
<dbReference type="Pfam" id="PF03098">
    <property type="entry name" value="An_peroxidase"/>
    <property type="match status" value="1"/>
</dbReference>
<dbReference type="GO" id="GO:0020037">
    <property type="term" value="F:heme binding"/>
    <property type="evidence" value="ECO:0007669"/>
    <property type="project" value="InterPro"/>
</dbReference>
<dbReference type="PANTHER" id="PTHR11475:SF4">
    <property type="entry name" value="CHORION PEROXIDASE"/>
    <property type="match status" value="1"/>
</dbReference>
<accession>A0AAE3KKG4</accession>